<keyword evidence="7" id="KW-0547">Nucleotide-binding</keyword>
<dbReference type="SUPFAM" id="SSF47923">
    <property type="entry name" value="Ypt/Rab-GAP domain of gyp1p"/>
    <property type="match status" value="2"/>
</dbReference>
<feature type="coiled-coil region" evidence="15">
    <location>
        <begin position="599"/>
        <end position="633"/>
    </location>
</feature>
<dbReference type="GO" id="GO:0033180">
    <property type="term" value="C:proton-transporting V-type ATPase, V1 domain"/>
    <property type="evidence" value="ECO:0007669"/>
    <property type="project" value="InterPro"/>
</dbReference>
<dbReference type="FunFam" id="1.10.1140.10:FF:000002">
    <property type="entry name" value="V-type proton ATPase catalytic subunit A"/>
    <property type="match status" value="1"/>
</dbReference>
<dbReference type="Pfam" id="PF02874">
    <property type="entry name" value="ATP-synt_ab_N"/>
    <property type="match status" value="1"/>
</dbReference>
<dbReference type="InterPro" id="IPR004100">
    <property type="entry name" value="ATPase_F1/V1/A1_a/bsu_N"/>
</dbReference>
<evidence type="ECO:0000256" key="12">
    <source>
        <dbReference type="ARBA" id="ARBA00030856"/>
    </source>
</evidence>
<accession>A0AAV8Q0Y0</accession>
<dbReference type="Gene3D" id="1.10.1140.10">
    <property type="entry name" value="Bovine Mitochondrial F1-atpase, Atp Synthase Beta Chain, Chain D, domain 3"/>
    <property type="match status" value="1"/>
</dbReference>
<dbReference type="FunFam" id="1.10.8.270:FF:000011">
    <property type="entry name" value="TBC1 domain family member 5"/>
    <property type="match status" value="1"/>
</dbReference>
<feature type="region of interest" description="Disordered" evidence="16">
    <location>
        <begin position="1181"/>
        <end position="1206"/>
    </location>
</feature>
<dbReference type="GO" id="GO:0005524">
    <property type="term" value="F:ATP binding"/>
    <property type="evidence" value="ECO:0007669"/>
    <property type="project" value="UniProtKB-KW"/>
</dbReference>
<reference evidence="18 19" key="1">
    <citation type="submission" date="2022-12" db="EMBL/GenBank/DDBJ databases">
        <title>Chromosome-scale assembly of the Ensete ventricosum genome.</title>
        <authorList>
            <person name="Dussert Y."/>
            <person name="Stocks J."/>
            <person name="Wendawek A."/>
            <person name="Woldeyes F."/>
            <person name="Nichols R.A."/>
            <person name="Borrell J.S."/>
        </authorList>
    </citation>
    <scope>NUCLEOTIDE SEQUENCE [LARGE SCALE GENOMIC DNA]</scope>
    <source>
        <strain evidence="19">cv. Maze</strain>
        <tissue evidence="18">Seeds</tissue>
    </source>
</reference>
<dbReference type="InterPro" id="IPR055190">
    <property type="entry name" value="ATP-synt_VA_C"/>
</dbReference>
<dbReference type="InterPro" id="IPR036121">
    <property type="entry name" value="ATPase_F1/V1/A1_a/bsu_N_sf"/>
</dbReference>
<dbReference type="FunFam" id="3.40.50.300:FF:000052">
    <property type="entry name" value="V-type proton ATPase catalytic subunit A"/>
    <property type="match status" value="1"/>
</dbReference>
<evidence type="ECO:0000256" key="15">
    <source>
        <dbReference type="SAM" id="Coils"/>
    </source>
</evidence>
<dbReference type="CDD" id="cd18111">
    <property type="entry name" value="ATP-synt_V_A-type_alpha_C"/>
    <property type="match status" value="1"/>
</dbReference>
<proteinExistence type="inferred from homology"/>
<keyword evidence="6" id="KW-0343">GTPase activation</keyword>
<dbReference type="InterPro" id="IPR027417">
    <property type="entry name" value="P-loop_NTPase"/>
</dbReference>
<dbReference type="GO" id="GO:0005096">
    <property type="term" value="F:GTPase activator activity"/>
    <property type="evidence" value="ECO:0007669"/>
    <property type="project" value="UniProtKB-KW"/>
</dbReference>
<evidence type="ECO:0000256" key="16">
    <source>
        <dbReference type="SAM" id="MobiDB-lite"/>
    </source>
</evidence>
<comment type="caution">
    <text evidence="18">The sequence shown here is derived from an EMBL/GenBank/DDBJ whole genome shotgun (WGS) entry which is preliminary data.</text>
</comment>
<comment type="catalytic activity">
    <reaction evidence="14">
        <text>ATP + H2O + 4 H(+)(in) = ADP + phosphate + 5 H(+)(out)</text>
        <dbReference type="Rhea" id="RHEA:57720"/>
        <dbReference type="ChEBI" id="CHEBI:15377"/>
        <dbReference type="ChEBI" id="CHEBI:15378"/>
        <dbReference type="ChEBI" id="CHEBI:30616"/>
        <dbReference type="ChEBI" id="CHEBI:43474"/>
        <dbReference type="ChEBI" id="CHEBI:456216"/>
        <dbReference type="EC" id="7.1.2.2"/>
    </reaction>
</comment>
<dbReference type="Pfam" id="PF16886">
    <property type="entry name" value="ATP-synt_ab_Xtn"/>
    <property type="match status" value="1"/>
</dbReference>
<dbReference type="InterPro" id="IPR023366">
    <property type="entry name" value="ATP_synth_asu-like_sf"/>
</dbReference>
<keyword evidence="19" id="KW-1185">Reference proteome</keyword>
<evidence type="ECO:0000256" key="3">
    <source>
        <dbReference type="ARBA" id="ARBA00012473"/>
    </source>
</evidence>
<dbReference type="Proteomes" id="UP001222027">
    <property type="component" value="Unassembled WGS sequence"/>
</dbReference>
<dbReference type="Pfam" id="PF00566">
    <property type="entry name" value="RabGAP-TBC"/>
    <property type="match status" value="2"/>
</dbReference>
<dbReference type="PROSITE" id="PS00152">
    <property type="entry name" value="ATPASE_ALPHA_BETA"/>
    <property type="match status" value="1"/>
</dbReference>
<dbReference type="Pfam" id="PF00006">
    <property type="entry name" value="ATP-synt_ab"/>
    <property type="match status" value="1"/>
</dbReference>
<comment type="similarity">
    <text evidence="2">Belongs to the ATPase alpha/beta chains family.</text>
</comment>
<dbReference type="InterPro" id="IPR005725">
    <property type="entry name" value="ATPase_V1-cplx_asu"/>
</dbReference>
<dbReference type="PROSITE" id="PS50086">
    <property type="entry name" value="TBC_RABGAP"/>
    <property type="match status" value="1"/>
</dbReference>
<dbReference type="FunFam" id="2.40.30.20:FF:000002">
    <property type="entry name" value="V-type proton ATPase catalytic subunit A"/>
    <property type="match status" value="1"/>
</dbReference>
<dbReference type="GO" id="GO:0046961">
    <property type="term" value="F:proton-transporting ATPase activity, rotational mechanism"/>
    <property type="evidence" value="ECO:0007669"/>
    <property type="project" value="InterPro"/>
</dbReference>
<protein>
    <recommendedName>
        <fullName evidence="4">V-type proton ATPase catalytic subunit A</fullName>
        <ecNumber evidence="3">7.1.2.2</ecNumber>
    </recommendedName>
    <alternativeName>
        <fullName evidence="13">V-ATPase 69 kDa subunit</fullName>
    </alternativeName>
    <alternativeName>
        <fullName evidence="12">Vacuolar proton pump subunit alpha</fullName>
    </alternativeName>
</protein>
<evidence type="ECO:0000256" key="4">
    <source>
        <dbReference type="ARBA" id="ARBA00018860"/>
    </source>
</evidence>
<feature type="domain" description="Rab-GAP TBC" evidence="17">
    <location>
        <begin position="674"/>
        <end position="1015"/>
    </location>
</feature>
<keyword evidence="15" id="KW-0175">Coiled coil</keyword>
<keyword evidence="9" id="KW-0067">ATP-binding</keyword>
<dbReference type="GO" id="GO:0016887">
    <property type="term" value="F:ATP hydrolysis activity"/>
    <property type="evidence" value="ECO:0007669"/>
    <property type="project" value="InterPro"/>
</dbReference>
<evidence type="ECO:0000313" key="19">
    <source>
        <dbReference type="Proteomes" id="UP001222027"/>
    </source>
</evidence>
<dbReference type="Gene3D" id="2.40.30.20">
    <property type="match status" value="1"/>
</dbReference>
<dbReference type="SUPFAM" id="SSF52540">
    <property type="entry name" value="P-loop containing nucleoside triphosphate hydrolases"/>
    <property type="match status" value="1"/>
</dbReference>
<dbReference type="FunFam" id="2.40.50.100:FF:000008">
    <property type="entry name" value="V-type proton ATPase catalytic subunit A"/>
    <property type="match status" value="1"/>
</dbReference>
<evidence type="ECO:0000256" key="6">
    <source>
        <dbReference type="ARBA" id="ARBA00022468"/>
    </source>
</evidence>
<dbReference type="SMART" id="SM00164">
    <property type="entry name" value="TBC"/>
    <property type="match status" value="1"/>
</dbReference>
<dbReference type="InterPro" id="IPR035969">
    <property type="entry name" value="Rab-GAP_TBC_sf"/>
</dbReference>
<dbReference type="SUPFAM" id="SSF47917">
    <property type="entry name" value="C-terminal domain of alpha and beta subunits of F1 ATP synthase"/>
    <property type="match status" value="1"/>
</dbReference>
<dbReference type="Gene3D" id="3.40.50.300">
    <property type="entry name" value="P-loop containing nucleotide triphosphate hydrolases"/>
    <property type="match status" value="1"/>
</dbReference>
<dbReference type="InterPro" id="IPR024034">
    <property type="entry name" value="ATPase_F1/V1_b/a_C"/>
</dbReference>
<comment type="function">
    <text evidence="1">Catalytic subunit of the peripheral V1 complex of vacuolar ATPase. V-ATPase vacuolar ATPase is responsible for acidifying a variety of intracellular compartments in eukaryotic cells.</text>
</comment>
<feature type="region of interest" description="Disordered" evidence="16">
    <location>
        <begin position="649"/>
        <end position="669"/>
    </location>
</feature>
<evidence type="ECO:0000256" key="11">
    <source>
        <dbReference type="ARBA" id="ARBA00023065"/>
    </source>
</evidence>
<dbReference type="Pfam" id="PF22919">
    <property type="entry name" value="ATP-synt_VA_C"/>
    <property type="match status" value="1"/>
</dbReference>
<dbReference type="EMBL" id="JAQQAF010000009">
    <property type="protein sequence ID" value="KAJ8460368.1"/>
    <property type="molecule type" value="Genomic_DNA"/>
</dbReference>
<dbReference type="CDD" id="cd18119">
    <property type="entry name" value="ATP-synt_V_A-type_alpha_N"/>
    <property type="match status" value="1"/>
</dbReference>
<dbReference type="InterPro" id="IPR020003">
    <property type="entry name" value="ATPase_a/bsu_AS"/>
</dbReference>
<keyword evidence="10" id="KW-1278">Translocase</keyword>
<dbReference type="InterPro" id="IPR000195">
    <property type="entry name" value="Rab-GAP-TBC_dom"/>
</dbReference>
<evidence type="ECO:0000256" key="14">
    <source>
        <dbReference type="ARBA" id="ARBA00048383"/>
    </source>
</evidence>
<dbReference type="GO" id="GO:0046034">
    <property type="term" value="P:ATP metabolic process"/>
    <property type="evidence" value="ECO:0007669"/>
    <property type="project" value="InterPro"/>
</dbReference>
<organism evidence="18 19">
    <name type="scientific">Ensete ventricosum</name>
    <name type="common">Abyssinian banana</name>
    <name type="synonym">Musa ensete</name>
    <dbReference type="NCBI Taxonomy" id="4639"/>
    <lineage>
        <taxon>Eukaryota</taxon>
        <taxon>Viridiplantae</taxon>
        <taxon>Streptophyta</taxon>
        <taxon>Embryophyta</taxon>
        <taxon>Tracheophyta</taxon>
        <taxon>Spermatophyta</taxon>
        <taxon>Magnoliopsida</taxon>
        <taxon>Liliopsida</taxon>
        <taxon>Zingiberales</taxon>
        <taxon>Musaceae</taxon>
        <taxon>Ensete</taxon>
    </lineage>
</organism>
<dbReference type="InterPro" id="IPR031686">
    <property type="entry name" value="ATP-synth_a_Xtn"/>
</dbReference>
<feature type="compositionally biased region" description="Polar residues" evidence="16">
    <location>
        <begin position="1295"/>
        <end position="1306"/>
    </location>
</feature>
<dbReference type="GO" id="GO:0000325">
    <property type="term" value="C:plant-type vacuole"/>
    <property type="evidence" value="ECO:0007669"/>
    <property type="project" value="TreeGrafter"/>
</dbReference>
<dbReference type="NCBIfam" id="NF003220">
    <property type="entry name" value="PRK04192.1"/>
    <property type="match status" value="1"/>
</dbReference>
<evidence type="ECO:0000256" key="13">
    <source>
        <dbReference type="ARBA" id="ARBA00032088"/>
    </source>
</evidence>
<gene>
    <name evidence="18" type="ORF">OPV22_033294</name>
</gene>
<evidence type="ECO:0000256" key="9">
    <source>
        <dbReference type="ARBA" id="ARBA00022840"/>
    </source>
</evidence>
<feature type="compositionally biased region" description="Polar residues" evidence="16">
    <location>
        <begin position="1184"/>
        <end position="1206"/>
    </location>
</feature>
<dbReference type="NCBIfam" id="TIGR01042">
    <property type="entry name" value="V-ATPase_V1_A"/>
    <property type="match status" value="1"/>
</dbReference>
<evidence type="ECO:0000313" key="18">
    <source>
        <dbReference type="EMBL" id="KAJ8460368.1"/>
    </source>
</evidence>
<name>A0AAV8Q0Y0_ENSVE</name>
<dbReference type="EC" id="7.1.2.2" evidence="3"/>
<keyword evidence="11" id="KW-0406">Ion transport</keyword>
<keyword evidence="8" id="KW-0375">Hydrogen ion transport</keyword>
<dbReference type="CDD" id="cd01134">
    <property type="entry name" value="V_A-ATPase_A"/>
    <property type="match status" value="1"/>
</dbReference>
<dbReference type="Gene3D" id="1.10.8.270">
    <property type="entry name" value="putative rabgap domain of human tbc1 domain family member 14 like domains"/>
    <property type="match status" value="1"/>
</dbReference>
<dbReference type="InterPro" id="IPR000194">
    <property type="entry name" value="ATPase_F1/V1/A1_a/bsu_nucl-bd"/>
</dbReference>
<dbReference type="InterPro" id="IPR022878">
    <property type="entry name" value="V-ATPase_asu"/>
</dbReference>
<dbReference type="SUPFAM" id="SSF50615">
    <property type="entry name" value="N-terminal domain of alpha and beta subunits of F1 ATP synthase"/>
    <property type="match status" value="1"/>
</dbReference>
<keyword evidence="5" id="KW-0813">Transport</keyword>
<dbReference type="Gene3D" id="1.10.472.80">
    <property type="entry name" value="Ypt/Rab-GAP domain of gyp1p, domain 3"/>
    <property type="match status" value="1"/>
</dbReference>
<evidence type="ECO:0000256" key="8">
    <source>
        <dbReference type="ARBA" id="ARBA00022781"/>
    </source>
</evidence>
<dbReference type="Gene3D" id="2.40.50.100">
    <property type="match status" value="1"/>
</dbReference>
<dbReference type="PANTHER" id="PTHR43607:SF1">
    <property type="entry name" value="H(+)-TRANSPORTING TWO-SECTOR ATPASE"/>
    <property type="match status" value="1"/>
</dbReference>
<sequence>MAYGDRLTTFEDSEKESEFGYVRKVSGPVVVADGMGGAAMYELVRVGHDNLIGEIIRLEGDSATIQVYEETAGLMVNDPVLRTRKPLSVELGPGILGNIFDGIQRPLRTIAVKSGDVYIPRGVSVPALDKDILWEFDPKKLAVGDLLTGGDLFATVFENTLMQHHVALPPGSMGKISYIAPAGQYNLKDTVLELEFQGVKKQITMLQTWPVRTPRPVAAKVAADTPLLTGQRVLDALFPSVLGGTCAIPGAFGCGKTVISQALSKYSNSDTVVYVGCGERGNEMAEVLMDFPQLTMTLPDGREESVMKRTTLVANTSNMPVAAREASIYTGITIAEYFRDMGYNVSMMADSTSRWAEALREISGRLAEMPADSGYPAYLAARLASFYERAGKVKCLGAPDRSGSVTIVGAVSPPGGDFSDPVTSATLGIVQVFWGLDKKLAQRKHFPSVNWLISYSKYSKALESFYEKFDPDFIDIRTKAREVLQREDDLNEIVQLVGKDALAETDKIILETAKLLREDYLAQNAFTPYDKFCPFYKSVWMMRNIIHFNTLANQAVERGAGPDGQKITYSVIKHRLGQLFYRLVSQKFEDPAEGEEALIAKFQKLYDDLTVEFRNLEDEARTKEREREREREKRFLLRSSREPIGVPRFTRSRAMPPVPASDHASPVRESISGSRFSSLRGVRWRIDLGILPKSPASIDDLRRVAADSRRRYAHLRRRLIVDPHLSKDESKSPDLIVDNPLSQSPDSLWSRYFRNAELEKMLDQDLSRLYPDQEGYFQTATCQAMLRQILLLWCLIHPECGYRQGMHELLAPLLYVLHIDLQYLSHVRDEYEDCFSDEFHGVSLPEIELSSAYRFEKIMDMNTAATDKDGSAREKSAEVRSLDELDPETKDIFLMSDAYGVEGELGVVLSEKFMEHDAYCMFDYLMNDANSVVVMAELFSPSPSRGSSTGLPPIIEASSAMYQLLSIVDSSLHSHLVELGVEPQYFALRWLRLLFGREFALEDLLVVWDEIFSFPNLVYFPNKTNESELGCRILCSPRGAFILAMAVSMLLQLRSSILATEYATACLQRLLNLPEDIGVKKLIEKAKSLQALALETVFSCSSQGGIPGNHRGGRRGQSLSYGSSPVTPNLLSDSYWEEKWRLLHAAEELDKENCGDTVSNDMSNGPLLERFNLARTASDPCPTDFQSENKNVRPSDTSTSVHRNQGNYRSDKVPCISATEESLCLEIESETDYVEEHTDQDVIVKRLDVTEESLFNAENALSTATSPHRMVNDHEYDSEDSSITSSSLIARTCDETNSAEKASNTSIDKEKNSTTSSRSGQGPYSVEKQATGLKKWKQLSGRFQWLRKFNRGYAEGNMGNRIAVEPQKSYVVADNCESISGSPSSDPCHNSFEVSRNIEDEDKNVTGISGDPCHSSFEAHREIEDEDKNVAGNLRGVAKAMLENIQVIESIFKQDQGLDDSKGRKSTTISGDEQVAAMAALEELRNISNFLFEL</sequence>
<feature type="compositionally biased region" description="Polar residues" evidence="16">
    <location>
        <begin position="1313"/>
        <end position="1322"/>
    </location>
</feature>
<evidence type="ECO:0000256" key="2">
    <source>
        <dbReference type="ARBA" id="ARBA00008936"/>
    </source>
</evidence>
<evidence type="ECO:0000256" key="5">
    <source>
        <dbReference type="ARBA" id="ARBA00022448"/>
    </source>
</evidence>
<evidence type="ECO:0000256" key="7">
    <source>
        <dbReference type="ARBA" id="ARBA00022741"/>
    </source>
</evidence>
<evidence type="ECO:0000259" key="17">
    <source>
        <dbReference type="PROSITE" id="PS50086"/>
    </source>
</evidence>
<evidence type="ECO:0000256" key="1">
    <source>
        <dbReference type="ARBA" id="ARBA00003685"/>
    </source>
</evidence>
<evidence type="ECO:0000256" key="10">
    <source>
        <dbReference type="ARBA" id="ARBA00022967"/>
    </source>
</evidence>
<dbReference type="PANTHER" id="PTHR43607">
    <property type="entry name" value="V-TYPE PROTON ATPASE CATALYTIC SUBUNIT A"/>
    <property type="match status" value="1"/>
</dbReference>
<feature type="region of interest" description="Disordered" evidence="16">
    <location>
        <begin position="1265"/>
        <end position="1329"/>
    </location>
</feature>
<dbReference type="HAMAP" id="MF_00309">
    <property type="entry name" value="ATP_synth_A_arch"/>
    <property type="match status" value="1"/>
</dbReference>